<dbReference type="GO" id="GO:0006740">
    <property type="term" value="P:NADPH regeneration"/>
    <property type="evidence" value="ECO:0007669"/>
    <property type="project" value="TreeGrafter"/>
</dbReference>
<dbReference type="Proteomes" id="UP000195918">
    <property type="component" value="Unassembled WGS sequence"/>
</dbReference>
<dbReference type="PANTHER" id="PTHR42840:SF3">
    <property type="entry name" value="BINDING ROSSMANN FOLD OXIDOREDUCTASE, PUTATIVE (AFU_ORTHOLOGUE AFUA_2G10240)-RELATED"/>
    <property type="match status" value="1"/>
</dbReference>
<dbReference type="EMBL" id="FWFD01000012">
    <property type="protein sequence ID" value="SLM86041.1"/>
    <property type="molecule type" value="Genomic_DNA"/>
</dbReference>
<name>A0A1X6WNY0_9ENTE</name>
<keyword evidence="6" id="KW-1185">Reference proteome</keyword>
<keyword evidence="2 5" id="KW-0560">Oxidoreductase</keyword>
<reference evidence="6" key="1">
    <citation type="submission" date="2017-02" db="EMBL/GenBank/DDBJ databases">
        <authorList>
            <person name="Dridi B."/>
        </authorList>
    </citation>
    <scope>NUCLEOTIDE SEQUENCE [LARGE SCALE GENOMIC DNA]</scope>
    <source>
        <strain evidence="6">bH819</strain>
    </source>
</reference>
<dbReference type="SUPFAM" id="SSF55347">
    <property type="entry name" value="Glyceraldehyde-3-phosphate dehydrogenase-like, C-terminal domain"/>
    <property type="match status" value="1"/>
</dbReference>
<evidence type="ECO:0000259" key="3">
    <source>
        <dbReference type="Pfam" id="PF01408"/>
    </source>
</evidence>
<organism evidence="5 6">
    <name type="scientific">Vagococcus fluvialis bH819</name>
    <dbReference type="NCBI Taxonomy" id="1255619"/>
    <lineage>
        <taxon>Bacteria</taxon>
        <taxon>Bacillati</taxon>
        <taxon>Bacillota</taxon>
        <taxon>Bacilli</taxon>
        <taxon>Lactobacillales</taxon>
        <taxon>Enterococcaceae</taxon>
        <taxon>Vagococcus</taxon>
    </lineage>
</organism>
<sequence length="343" mass="38113">MSNIKVGIIGLGRLGKVHAGNLAFRVPNCELYAACSMVEAELEYAKKKLGVTKTYANYDEMVKDPELDAIFIVSPSGLHCEQIQKAMENGKHVFSEKPIGLDVAEIEKTMAVIDAHPEQIFMLGFMRRYDADYQYAKEMVEKGELGELTVVRCYGIDPSDGMESFVKFAGASNSGGLFADMSIHDIDLVRWFTNQEVKKVWALGKNAAYKQLDEVGELETGAAMLQMEDKTMGILVAGRNCHHGYHVETELIGTKGMLRIAQVPEKNLVTIMNEHGVVRPTSQNFPERFSQAFVNETAEFINCIKENRQPGVNANDGLQSTKVAIACQKSYEEDELVLLSDIK</sequence>
<evidence type="ECO:0000256" key="2">
    <source>
        <dbReference type="ARBA" id="ARBA00023002"/>
    </source>
</evidence>
<dbReference type="EC" id="1.1.1.18" evidence="5"/>
<dbReference type="InterPro" id="IPR030827">
    <property type="entry name" value="Myo_inos_IolG"/>
</dbReference>
<dbReference type="InterPro" id="IPR055170">
    <property type="entry name" value="GFO_IDH_MocA-like_dom"/>
</dbReference>
<proteinExistence type="inferred from homology"/>
<evidence type="ECO:0000313" key="6">
    <source>
        <dbReference type="Proteomes" id="UP000195918"/>
    </source>
</evidence>
<dbReference type="GO" id="GO:0000166">
    <property type="term" value="F:nucleotide binding"/>
    <property type="evidence" value="ECO:0007669"/>
    <property type="project" value="InterPro"/>
</dbReference>
<feature type="domain" description="GFO/IDH/MocA-like oxidoreductase" evidence="4">
    <location>
        <begin position="133"/>
        <end position="259"/>
    </location>
</feature>
<dbReference type="GO" id="GO:0050112">
    <property type="term" value="F:inositol 2-dehydrogenase (NAD+) activity"/>
    <property type="evidence" value="ECO:0007669"/>
    <property type="project" value="UniProtKB-EC"/>
</dbReference>
<accession>A0A1X6WNY0</accession>
<feature type="domain" description="Gfo/Idh/MocA-like oxidoreductase N-terminal" evidence="3">
    <location>
        <begin position="4"/>
        <end position="119"/>
    </location>
</feature>
<dbReference type="Pfam" id="PF22725">
    <property type="entry name" value="GFO_IDH_MocA_C3"/>
    <property type="match status" value="1"/>
</dbReference>
<dbReference type="InterPro" id="IPR000683">
    <property type="entry name" value="Gfo/Idh/MocA-like_OxRdtase_N"/>
</dbReference>
<evidence type="ECO:0000313" key="5">
    <source>
        <dbReference type="EMBL" id="SLM86041.1"/>
    </source>
</evidence>
<protein>
    <submittedName>
        <fullName evidence="5">Myo-inositol 2-dehydrogenase</fullName>
        <ecNumber evidence="5">1.1.1.18</ecNumber>
    </submittedName>
</protein>
<dbReference type="PANTHER" id="PTHR42840">
    <property type="entry name" value="NAD(P)-BINDING ROSSMANN-FOLD SUPERFAMILY PROTEIN-RELATED"/>
    <property type="match status" value="1"/>
</dbReference>
<dbReference type="InterPro" id="IPR036291">
    <property type="entry name" value="NAD(P)-bd_dom_sf"/>
</dbReference>
<dbReference type="GO" id="GO:0005737">
    <property type="term" value="C:cytoplasm"/>
    <property type="evidence" value="ECO:0007669"/>
    <property type="project" value="TreeGrafter"/>
</dbReference>
<comment type="similarity">
    <text evidence="1">Belongs to the Gfo/Idh/MocA family.</text>
</comment>
<dbReference type="AlphaFoldDB" id="A0A1X6WNY0"/>
<dbReference type="Gene3D" id="3.40.50.720">
    <property type="entry name" value="NAD(P)-binding Rossmann-like Domain"/>
    <property type="match status" value="1"/>
</dbReference>
<dbReference type="NCBIfam" id="TIGR04380">
    <property type="entry name" value="myo_inos_iolG"/>
    <property type="match status" value="1"/>
</dbReference>
<dbReference type="RefSeq" id="WP_086951677.1">
    <property type="nucleotide sequence ID" value="NZ_FWFD01000012.1"/>
</dbReference>
<dbReference type="Pfam" id="PF01408">
    <property type="entry name" value="GFO_IDH_MocA"/>
    <property type="match status" value="1"/>
</dbReference>
<dbReference type="Gene3D" id="3.30.360.10">
    <property type="entry name" value="Dihydrodipicolinate Reductase, domain 2"/>
    <property type="match status" value="1"/>
</dbReference>
<dbReference type="OrthoDB" id="9815825at2"/>
<dbReference type="SUPFAM" id="SSF51735">
    <property type="entry name" value="NAD(P)-binding Rossmann-fold domains"/>
    <property type="match status" value="1"/>
</dbReference>
<evidence type="ECO:0000259" key="4">
    <source>
        <dbReference type="Pfam" id="PF22725"/>
    </source>
</evidence>
<evidence type="ECO:0000256" key="1">
    <source>
        <dbReference type="ARBA" id="ARBA00010928"/>
    </source>
</evidence>
<gene>
    <name evidence="5" type="ORF">FM121_08135</name>
</gene>